<evidence type="ECO:0000259" key="9">
    <source>
        <dbReference type="SMART" id="SM00650"/>
    </source>
</evidence>
<accession>A0A8E7AXP3</accession>
<feature type="binding site" evidence="7 8">
    <location>
        <position position="98"/>
    </location>
    <ligand>
        <name>S-adenosyl-L-methionine</name>
        <dbReference type="ChEBI" id="CHEBI:59789"/>
    </ligand>
</feature>
<evidence type="ECO:0000256" key="7">
    <source>
        <dbReference type="HAMAP-Rule" id="MF_00607"/>
    </source>
</evidence>
<feature type="binding site" evidence="7 8">
    <location>
        <position position="34"/>
    </location>
    <ligand>
        <name>S-adenosyl-L-methionine</name>
        <dbReference type="ChEBI" id="CHEBI:59789"/>
    </ligand>
</feature>
<proteinExistence type="inferred from homology"/>
<reference evidence="10 11" key="1">
    <citation type="submission" date="2021-05" db="EMBL/GenBank/DDBJ databases">
        <title>A novel Methanospirillum isolate from a pyrite-forming mixed culture.</title>
        <authorList>
            <person name="Bunk B."/>
            <person name="Sproer C."/>
            <person name="Spring S."/>
            <person name="Pester M."/>
        </authorList>
    </citation>
    <scope>NUCLEOTIDE SEQUENCE [LARGE SCALE GENOMIC DNA]</scope>
    <source>
        <strain evidence="10 11">J.3.6.1-F.2.7.3</strain>
    </source>
</reference>
<comment type="function">
    <text evidence="7">Specifically dimethylates two adjacent adenosines in the loop of a conserved hairpin near the 3'-end of 16S rRNA in the 30S particle. May play a critical role in biogenesis of 30S subunits.</text>
</comment>
<dbReference type="PANTHER" id="PTHR11727">
    <property type="entry name" value="DIMETHYLADENOSINE TRANSFERASE"/>
    <property type="match status" value="1"/>
</dbReference>
<comment type="subcellular location">
    <subcellularLocation>
        <location evidence="7">Cytoplasm</location>
    </subcellularLocation>
</comment>
<dbReference type="InterPro" id="IPR011530">
    <property type="entry name" value="rRNA_adenine_dimethylase"/>
</dbReference>
<organism evidence="10 11">
    <name type="scientific">Methanospirillum purgamenti</name>
    <dbReference type="NCBI Taxonomy" id="2834276"/>
    <lineage>
        <taxon>Archaea</taxon>
        <taxon>Methanobacteriati</taxon>
        <taxon>Methanobacteriota</taxon>
        <taxon>Stenosarchaea group</taxon>
        <taxon>Methanomicrobia</taxon>
        <taxon>Methanomicrobiales</taxon>
        <taxon>Methanospirillaceae</taxon>
        <taxon>Methanospirillum</taxon>
    </lineage>
</organism>
<dbReference type="InterPro" id="IPR020598">
    <property type="entry name" value="rRNA_Ade_methylase_Trfase_N"/>
</dbReference>
<dbReference type="InterPro" id="IPR001737">
    <property type="entry name" value="KsgA/Erm"/>
</dbReference>
<dbReference type="InterPro" id="IPR029063">
    <property type="entry name" value="SAM-dependent_MTases_sf"/>
</dbReference>
<evidence type="ECO:0000256" key="5">
    <source>
        <dbReference type="ARBA" id="ARBA00022691"/>
    </source>
</evidence>
<feature type="binding site" evidence="7 8">
    <location>
        <position position="8"/>
    </location>
    <ligand>
        <name>S-adenosyl-L-methionine</name>
        <dbReference type="ChEBI" id="CHEBI:59789"/>
    </ligand>
</feature>
<dbReference type="PANTHER" id="PTHR11727:SF7">
    <property type="entry name" value="DIMETHYLADENOSINE TRANSFERASE-RELATED"/>
    <property type="match status" value="1"/>
</dbReference>
<evidence type="ECO:0000256" key="8">
    <source>
        <dbReference type="PROSITE-ProRule" id="PRU01026"/>
    </source>
</evidence>
<dbReference type="GO" id="GO:0005737">
    <property type="term" value="C:cytoplasm"/>
    <property type="evidence" value="ECO:0007669"/>
    <property type="project" value="UniProtKB-SubCell"/>
</dbReference>
<dbReference type="NCBIfam" id="TIGR00755">
    <property type="entry name" value="ksgA"/>
    <property type="match status" value="1"/>
</dbReference>
<keyword evidence="3 7" id="KW-0489">Methyltransferase</keyword>
<gene>
    <name evidence="7" type="primary">rsmA</name>
    <name evidence="7" type="synonym">ksgA</name>
    <name evidence="10" type="ORF">KHC33_01750</name>
</gene>
<evidence type="ECO:0000313" key="10">
    <source>
        <dbReference type="EMBL" id="QVV89285.1"/>
    </source>
</evidence>
<dbReference type="KEGG" id="mrtj:KHC33_01750"/>
<evidence type="ECO:0000256" key="1">
    <source>
        <dbReference type="ARBA" id="ARBA00022490"/>
    </source>
</evidence>
<evidence type="ECO:0000256" key="6">
    <source>
        <dbReference type="ARBA" id="ARBA00022884"/>
    </source>
</evidence>
<keyword evidence="5 7" id="KW-0949">S-adenosyl-L-methionine</keyword>
<feature type="binding site" evidence="7 8">
    <location>
        <position position="10"/>
    </location>
    <ligand>
        <name>S-adenosyl-L-methionine</name>
        <dbReference type="ChEBI" id="CHEBI:59789"/>
    </ligand>
</feature>
<protein>
    <recommendedName>
        <fullName evidence="7">Probable ribosomal RNA small subunit methyltransferase A</fullName>
        <ecNumber evidence="7">2.1.1.-</ecNumber>
    </recommendedName>
    <alternativeName>
        <fullName evidence="7">16S rRNA dimethyladenosine transferase</fullName>
    </alternativeName>
    <alternativeName>
        <fullName evidence="7">16S rRNA dimethylase</fullName>
    </alternativeName>
    <alternativeName>
        <fullName evidence="7">S-adenosylmethionine-6-N',N'-adenosyl(rRNA) dimethyltransferase</fullName>
    </alternativeName>
</protein>
<dbReference type="Proteomes" id="UP000680656">
    <property type="component" value="Chromosome"/>
</dbReference>
<dbReference type="PROSITE" id="PS51689">
    <property type="entry name" value="SAM_RNA_A_N6_MT"/>
    <property type="match status" value="1"/>
</dbReference>
<sequence>MRAYRDQHFLTDPRIVARIADILDISGRIVLEIGPGAGILTQALLDRGARVVSVELDANLIDKLSSRFASELADGSLAIIHGDAVKVPLPPFEIVMANLPYSISSPITFRLLDIGFEAAILMYQKEFADRMMAHPGTRECGRLSIMLQTYARANRCFDLPPGAFSPPPAVRSTVMWIEPREPLFPIENRQIYENIVRELFTRRRKTVQSTLKALAGTYGKEKIETVLKDLDPEILSSRPEALYLEDFATISNRISI</sequence>
<dbReference type="GO" id="GO:0000179">
    <property type="term" value="F:rRNA (adenine-N6,N6-)-dimethyltransferase activity"/>
    <property type="evidence" value="ECO:0007669"/>
    <property type="project" value="UniProtKB-UniRule"/>
</dbReference>
<dbReference type="SUPFAM" id="SSF53335">
    <property type="entry name" value="S-adenosyl-L-methionine-dependent methyltransferases"/>
    <property type="match status" value="1"/>
</dbReference>
<keyword evidence="1 7" id="KW-0963">Cytoplasm</keyword>
<dbReference type="RefSeq" id="WP_214420083.1">
    <property type="nucleotide sequence ID" value="NZ_CP075546.1"/>
</dbReference>
<dbReference type="AlphaFoldDB" id="A0A8E7AXP3"/>
<dbReference type="SMART" id="SM00650">
    <property type="entry name" value="rADc"/>
    <property type="match status" value="1"/>
</dbReference>
<dbReference type="InterPro" id="IPR023165">
    <property type="entry name" value="rRNA_Ade_diMease-like_C"/>
</dbReference>
<keyword evidence="11" id="KW-1185">Reference proteome</keyword>
<dbReference type="PROSITE" id="PS01131">
    <property type="entry name" value="RRNA_A_DIMETH"/>
    <property type="match status" value="1"/>
</dbReference>
<dbReference type="EC" id="2.1.1.-" evidence="7"/>
<evidence type="ECO:0000256" key="4">
    <source>
        <dbReference type="ARBA" id="ARBA00022679"/>
    </source>
</evidence>
<name>A0A8E7AXP3_9EURY</name>
<dbReference type="HAMAP" id="MF_00607">
    <property type="entry name" value="16SrRNA_methyltr_A"/>
    <property type="match status" value="1"/>
</dbReference>
<dbReference type="CDD" id="cd02440">
    <property type="entry name" value="AdoMet_MTases"/>
    <property type="match status" value="1"/>
</dbReference>
<evidence type="ECO:0000256" key="3">
    <source>
        <dbReference type="ARBA" id="ARBA00022603"/>
    </source>
</evidence>
<evidence type="ECO:0000256" key="2">
    <source>
        <dbReference type="ARBA" id="ARBA00022552"/>
    </source>
</evidence>
<evidence type="ECO:0000313" key="11">
    <source>
        <dbReference type="Proteomes" id="UP000680656"/>
    </source>
</evidence>
<feature type="binding site" evidence="7 8">
    <location>
        <position position="83"/>
    </location>
    <ligand>
        <name>S-adenosyl-L-methionine</name>
        <dbReference type="ChEBI" id="CHEBI:59789"/>
    </ligand>
</feature>
<dbReference type="Gene3D" id="3.40.50.150">
    <property type="entry name" value="Vaccinia Virus protein VP39"/>
    <property type="match status" value="1"/>
</dbReference>
<comment type="similarity">
    <text evidence="7">Belongs to the class I-like SAM-binding methyltransferase superfamily. rRNA adenine N(6)-methyltransferase family. RsmA subfamily.</text>
</comment>
<dbReference type="GO" id="GO:0003723">
    <property type="term" value="F:RNA binding"/>
    <property type="evidence" value="ECO:0007669"/>
    <property type="project" value="UniProtKB-UniRule"/>
</dbReference>
<dbReference type="InterPro" id="IPR020596">
    <property type="entry name" value="rRNA_Ade_Mease_Trfase_CS"/>
</dbReference>
<feature type="binding site" evidence="7 8">
    <location>
        <position position="55"/>
    </location>
    <ligand>
        <name>S-adenosyl-L-methionine</name>
        <dbReference type="ChEBI" id="CHEBI:59789"/>
    </ligand>
</feature>
<keyword evidence="4 7" id="KW-0808">Transferase</keyword>
<dbReference type="EMBL" id="CP075546">
    <property type="protein sequence ID" value="QVV89285.1"/>
    <property type="molecule type" value="Genomic_DNA"/>
</dbReference>
<dbReference type="Gene3D" id="1.10.8.100">
    <property type="entry name" value="Ribosomal RNA adenine dimethylase-like, domain 2"/>
    <property type="match status" value="1"/>
</dbReference>
<keyword evidence="2 7" id="KW-0698">rRNA processing</keyword>
<feature type="domain" description="Ribosomal RNA adenine methylase transferase N-terminal" evidence="9">
    <location>
        <begin position="15"/>
        <end position="181"/>
    </location>
</feature>
<dbReference type="Pfam" id="PF00398">
    <property type="entry name" value="RrnaAD"/>
    <property type="match status" value="1"/>
</dbReference>
<keyword evidence="6 7" id="KW-0694">RNA-binding</keyword>
<dbReference type="GeneID" id="65095868"/>